<reference evidence="3 4" key="1">
    <citation type="submission" date="2023-09" db="EMBL/GenBank/DDBJ databases">
        <authorList>
            <person name="Rey-Velasco X."/>
        </authorList>
    </citation>
    <scope>NUCLEOTIDE SEQUENCE [LARGE SCALE GENOMIC DNA]</scope>
    <source>
        <strain evidence="3 4">P117</strain>
    </source>
</reference>
<evidence type="ECO:0000259" key="2">
    <source>
        <dbReference type="PROSITE" id="PS51462"/>
    </source>
</evidence>
<accession>A0ABU2ZT33</accession>
<keyword evidence="4" id="KW-1185">Reference proteome</keyword>
<dbReference type="InterPro" id="IPR015797">
    <property type="entry name" value="NUDIX_hydrolase-like_dom_sf"/>
</dbReference>
<organism evidence="3 4">
    <name type="scientific">Glaciecola petra</name>
    <dbReference type="NCBI Taxonomy" id="3075602"/>
    <lineage>
        <taxon>Bacteria</taxon>
        <taxon>Pseudomonadati</taxon>
        <taxon>Pseudomonadota</taxon>
        <taxon>Gammaproteobacteria</taxon>
        <taxon>Alteromonadales</taxon>
        <taxon>Alteromonadaceae</taxon>
        <taxon>Glaciecola</taxon>
    </lineage>
</organism>
<name>A0ABU2ZT33_9ALTE</name>
<dbReference type="InterPro" id="IPR000086">
    <property type="entry name" value="NUDIX_hydrolase_dom"/>
</dbReference>
<evidence type="ECO:0000313" key="4">
    <source>
        <dbReference type="Proteomes" id="UP001253545"/>
    </source>
</evidence>
<evidence type="ECO:0000256" key="1">
    <source>
        <dbReference type="ARBA" id="ARBA00022801"/>
    </source>
</evidence>
<dbReference type="EC" id="3.6.1.-" evidence="3"/>
<comment type="caution">
    <text evidence="3">The sequence shown here is derived from an EMBL/GenBank/DDBJ whole genome shotgun (WGS) entry which is preliminary data.</text>
</comment>
<keyword evidence="1 3" id="KW-0378">Hydrolase</keyword>
<dbReference type="NCBIfam" id="NF008736">
    <property type="entry name" value="PRK11762.1"/>
    <property type="match status" value="1"/>
</dbReference>
<dbReference type="Pfam" id="PF00293">
    <property type="entry name" value="NUDIX"/>
    <property type="match status" value="1"/>
</dbReference>
<dbReference type="SUPFAM" id="SSF55811">
    <property type="entry name" value="Nudix"/>
    <property type="match status" value="1"/>
</dbReference>
<protein>
    <submittedName>
        <fullName evidence="3">ADP compounds hydrolase NudE</fullName>
        <ecNumber evidence="3">3.6.1.-</ecNumber>
    </submittedName>
</protein>
<evidence type="ECO:0000313" key="3">
    <source>
        <dbReference type="EMBL" id="MDT0595193.1"/>
    </source>
</evidence>
<dbReference type="GO" id="GO:0016787">
    <property type="term" value="F:hydrolase activity"/>
    <property type="evidence" value="ECO:0007669"/>
    <property type="project" value="UniProtKB-KW"/>
</dbReference>
<gene>
    <name evidence="3" type="primary">nudE</name>
    <name evidence="3" type="ORF">RM552_10085</name>
</gene>
<dbReference type="PANTHER" id="PTHR11839">
    <property type="entry name" value="UDP/ADP-SUGAR PYROPHOSPHATASE"/>
    <property type="match status" value="1"/>
</dbReference>
<dbReference type="Proteomes" id="UP001253545">
    <property type="component" value="Unassembled WGS sequence"/>
</dbReference>
<sequence>MSKTNNEKNLPKIHARKIVAQSRLFRVEQIDLEFSNGAKREFERIAGNGRGGVMVLPLTQDNHLLLIREYAAGPHSYQLGFPKGLIDPGETPAEAGNRELQEEVGFAAEQFDELKSLAMAPTFFKAHMHVFIAQVLTESRLDGDEPEPLEVVKWPIDKIDELLAQPDFTEARSIAALLLFERWRNQK</sequence>
<dbReference type="CDD" id="cd24156">
    <property type="entry name" value="NUDIX_ADPRase_NudE"/>
    <property type="match status" value="1"/>
</dbReference>
<feature type="domain" description="Nudix hydrolase" evidence="2">
    <location>
        <begin position="48"/>
        <end position="176"/>
    </location>
</feature>
<dbReference type="PROSITE" id="PS51462">
    <property type="entry name" value="NUDIX"/>
    <property type="match status" value="1"/>
</dbReference>
<dbReference type="EMBL" id="JAVRHX010000002">
    <property type="protein sequence ID" value="MDT0595193.1"/>
    <property type="molecule type" value="Genomic_DNA"/>
</dbReference>
<dbReference type="PANTHER" id="PTHR11839:SF12">
    <property type="entry name" value="ADP COMPOUNDS HYDROLASE NUDE"/>
    <property type="match status" value="1"/>
</dbReference>
<dbReference type="Gene3D" id="3.90.79.10">
    <property type="entry name" value="Nucleoside Triphosphate Pyrophosphohydrolase"/>
    <property type="match status" value="1"/>
</dbReference>
<dbReference type="RefSeq" id="WP_311368707.1">
    <property type="nucleotide sequence ID" value="NZ_JAVRHX010000002.1"/>
</dbReference>
<proteinExistence type="predicted"/>